<dbReference type="AlphaFoldDB" id="A0A0D6B858"/>
<dbReference type="Proteomes" id="UP000064912">
    <property type="component" value="Chromosome"/>
</dbReference>
<evidence type="ECO:0000313" key="3">
    <source>
        <dbReference type="Proteomes" id="UP000064912"/>
    </source>
</evidence>
<dbReference type="PATRIC" id="fig|35806.4.peg.4027"/>
<evidence type="ECO:0000313" key="2">
    <source>
        <dbReference type="EMBL" id="BAQ71050.1"/>
    </source>
</evidence>
<reference evidence="2 3" key="1">
    <citation type="submission" date="2015-02" db="EMBL/GenBank/DDBJ databases">
        <title>Genome sequene of Rhodovulum sulfidophilum DSM 2351.</title>
        <authorList>
            <person name="Nagao N."/>
        </authorList>
    </citation>
    <scope>NUCLEOTIDE SEQUENCE [LARGE SCALE GENOMIC DNA]</scope>
    <source>
        <strain evidence="2 3">DSM 2351</strain>
    </source>
</reference>
<evidence type="ECO:0000256" key="1">
    <source>
        <dbReference type="SAM" id="MobiDB-lite"/>
    </source>
</evidence>
<sequence>MTAKTVRIRKERKFDQRLEEAREAFLRDSFKPASVAPHPAPGRGLESHALHRLPRQATAVRRGDAA</sequence>
<organism evidence="2 3">
    <name type="scientific">Rhodovulum sulfidophilum</name>
    <name type="common">Rhodobacter sulfidophilus</name>
    <dbReference type="NCBI Taxonomy" id="35806"/>
    <lineage>
        <taxon>Bacteria</taxon>
        <taxon>Pseudomonadati</taxon>
        <taxon>Pseudomonadota</taxon>
        <taxon>Alphaproteobacteria</taxon>
        <taxon>Rhodobacterales</taxon>
        <taxon>Paracoccaceae</taxon>
        <taxon>Rhodovulum</taxon>
    </lineage>
</organism>
<accession>A0A0D6B858</accession>
<dbReference type="EMBL" id="AP014800">
    <property type="protein sequence ID" value="BAQ71050.1"/>
    <property type="molecule type" value="Genomic_DNA"/>
</dbReference>
<feature type="region of interest" description="Disordered" evidence="1">
    <location>
        <begin position="30"/>
        <end position="66"/>
    </location>
</feature>
<protein>
    <submittedName>
        <fullName evidence="2">Transcriptional regulator, TetR family</fullName>
    </submittedName>
</protein>
<dbReference type="KEGG" id="rsu:NHU_03926"/>
<name>A0A0D6B858_RHOSU</name>
<proteinExistence type="predicted"/>
<gene>
    <name evidence="2" type="ORF">NHU_03926</name>
</gene>